<proteinExistence type="predicted"/>
<organism evidence="2 3">
    <name type="scientific">Terriglobus aquaticus</name>
    <dbReference type="NCBI Taxonomy" id="940139"/>
    <lineage>
        <taxon>Bacteria</taxon>
        <taxon>Pseudomonadati</taxon>
        <taxon>Acidobacteriota</taxon>
        <taxon>Terriglobia</taxon>
        <taxon>Terriglobales</taxon>
        <taxon>Acidobacteriaceae</taxon>
        <taxon>Terriglobus</taxon>
    </lineage>
</organism>
<dbReference type="Proteomes" id="UP001634747">
    <property type="component" value="Unassembled WGS sequence"/>
</dbReference>
<reference evidence="2 3" key="1">
    <citation type="submission" date="2024-12" db="EMBL/GenBank/DDBJ databases">
        <authorList>
            <person name="Lee Y."/>
        </authorList>
    </citation>
    <scope>NUCLEOTIDE SEQUENCE [LARGE SCALE GENOMIC DNA]</scope>
    <source>
        <strain evidence="2 3">03SUJ4</strain>
    </source>
</reference>
<protein>
    <submittedName>
        <fullName evidence="2">Uncharacterized protein</fullName>
    </submittedName>
</protein>
<evidence type="ECO:0000256" key="1">
    <source>
        <dbReference type="SAM" id="Coils"/>
    </source>
</evidence>
<gene>
    <name evidence="2" type="ORF">ACK2TP_04030</name>
</gene>
<keyword evidence="1" id="KW-0175">Coiled coil</keyword>
<dbReference type="EMBL" id="JBJYXY010000001">
    <property type="protein sequence ID" value="MFN2974921.1"/>
    <property type="molecule type" value="Genomic_DNA"/>
</dbReference>
<evidence type="ECO:0000313" key="2">
    <source>
        <dbReference type="EMBL" id="MFN2974921.1"/>
    </source>
</evidence>
<name>A0ABW9KIY8_9BACT</name>
<dbReference type="RefSeq" id="WP_263413532.1">
    <property type="nucleotide sequence ID" value="NZ_BAABBH010000001.1"/>
</dbReference>
<accession>A0ABW9KIY8</accession>
<comment type="caution">
    <text evidence="2">The sequence shown here is derived from an EMBL/GenBank/DDBJ whole genome shotgun (WGS) entry which is preliminary data.</text>
</comment>
<feature type="coiled-coil region" evidence="1">
    <location>
        <begin position="8"/>
        <end position="77"/>
    </location>
</feature>
<sequence length="83" mass="9552">MSGRLKRISRTAAAVRDAKAEVEKAKEAVEQQFVEIERLRKEFIEANDVQQVHLSARNAAEARLAEAEKRYNFYTAEAVYHPF</sequence>
<evidence type="ECO:0000313" key="3">
    <source>
        <dbReference type="Proteomes" id="UP001634747"/>
    </source>
</evidence>
<keyword evidence="3" id="KW-1185">Reference proteome</keyword>